<dbReference type="InterPro" id="IPR001303">
    <property type="entry name" value="Aldolase_II/adducin_N"/>
</dbReference>
<organism evidence="2 3">
    <name type="scientific">Sagittula marina</name>
    <dbReference type="NCBI Taxonomy" id="943940"/>
    <lineage>
        <taxon>Bacteria</taxon>
        <taxon>Pseudomonadati</taxon>
        <taxon>Pseudomonadota</taxon>
        <taxon>Alphaproteobacteria</taxon>
        <taxon>Rhodobacterales</taxon>
        <taxon>Roseobacteraceae</taxon>
        <taxon>Sagittula</taxon>
    </lineage>
</organism>
<dbReference type="Pfam" id="PF00596">
    <property type="entry name" value="Aldolase_II"/>
    <property type="match status" value="1"/>
</dbReference>
<dbReference type="EMBL" id="JACIEJ010000003">
    <property type="protein sequence ID" value="MBB3985279.1"/>
    <property type="molecule type" value="Genomic_DNA"/>
</dbReference>
<sequence>MPCIEEAAVDHPAVLLGNHGPVVSADGLENAVFAAEELEETIKLIFLAGDRPMRHLRHGDIDKLNATFRLRG</sequence>
<comment type="caution">
    <text evidence="2">The sequence shown here is derived from an EMBL/GenBank/DDBJ whole genome shotgun (WGS) entry which is preliminary data.</text>
</comment>
<dbReference type="Proteomes" id="UP000541426">
    <property type="component" value="Unassembled WGS sequence"/>
</dbReference>
<evidence type="ECO:0000313" key="3">
    <source>
        <dbReference type="Proteomes" id="UP000541426"/>
    </source>
</evidence>
<proteinExistence type="predicted"/>
<name>A0A7W6GTJ6_9RHOB</name>
<dbReference type="Gene3D" id="3.40.225.10">
    <property type="entry name" value="Class II aldolase/adducin N-terminal domain"/>
    <property type="match status" value="1"/>
</dbReference>
<feature type="domain" description="Class II aldolase/adducin N-terminal" evidence="1">
    <location>
        <begin position="5"/>
        <end position="44"/>
    </location>
</feature>
<dbReference type="SUPFAM" id="SSF53639">
    <property type="entry name" value="AraD/HMP-PK domain-like"/>
    <property type="match status" value="1"/>
</dbReference>
<reference evidence="2 3" key="1">
    <citation type="submission" date="2020-08" db="EMBL/GenBank/DDBJ databases">
        <title>Genomic Encyclopedia of Type Strains, Phase IV (KMG-IV): sequencing the most valuable type-strain genomes for metagenomic binning, comparative biology and taxonomic classification.</title>
        <authorList>
            <person name="Goeker M."/>
        </authorList>
    </citation>
    <scope>NUCLEOTIDE SEQUENCE [LARGE SCALE GENOMIC DNA]</scope>
    <source>
        <strain evidence="2 3">DSM 102235</strain>
    </source>
</reference>
<gene>
    <name evidence="2" type="ORF">GGQ68_001608</name>
</gene>
<dbReference type="AlphaFoldDB" id="A0A7W6GTJ6"/>
<keyword evidence="3" id="KW-1185">Reference proteome</keyword>
<evidence type="ECO:0000313" key="2">
    <source>
        <dbReference type="EMBL" id="MBB3985279.1"/>
    </source>
</evidence>
<evidence type="ECO:0000259" key="1">
    <source>
        <dbReference type="Pfam" id="PF00596"/>
    </source>
</evidence>
<dbReference type="InterPro" id="IPR036409">
    <property type="entry name" value="Aldolase_II/adducin_N_sf"/>
</dbReference>
<protein>
    <submittedName>
        <fullName evidence="2">Ribulose-5-phosphate 4-epimerase/fuculose-1-phosphate aldolase</fullName>
    </submittedName>
</protein>
<accession>A0A7W6GTJ6</accession>